<organism evidence="3 4">
    <name type="scientific">Circinella minor</name>
    <dbReference type="NCBI Taxonomy" id="1195481"/>
    <lineage>
        <taxon>Eukaryota</taxon>
        <taxon>Fungi</taxon>
        <taxon>Fungi incertae sedis</taxon>
        <taxon>Mucoromycota</taxon>
        <taxon>Mucoromycotina</taxon>
        <taxon>Mucoromycetes</taxon>
        <taxon>Mucorales</taxon>
        <taxon>Lichtheimiaceae</taxon>
        <taxon>Circinella</taxon>
    </lineage>
</organism>
<proteinExistence type="predicted"/>
<reference evidence="3 4" key="1">
    <citation type="submission" date="2020-12" db="EMBL/GenBank/DDBJ databases">
        <title>Metabolic potential, ecology and presence of endohyphal bacteria is reflected in genomic diversity of Mucoromycotina.</title>
        <authorList>
            <person name="Muszewska A."/>
            <person name="Okrasinska A."/>
            <person name="Steczkiewicz K."/>
            <person name="Drgas O."/>
            <person name="Orlowska M."/>
            <person name="Perlinska-Lenart U."/>
            <person name="Aleksandrzak-Piekarczyk T."/>
            <person name="Szatraj K."/>
            <person name="Zielenkiewicz U."/>
            <person name="Pilsyk S."/>
            <person name="Malc E."/>
            <person name="Mieczkowski P."/>
            <person name="Kruszewska J.S."/>
            <person name="Biernat P."/>
            <person name="Pawlowska J."/>
        </authorList>
    </citation>
    <scope>NUCLEOTIDE SEQUENCE [LARGE SCALE GENOMIC DNA]</scope>
    <source>
        <strain evidence="3 4">CBS 142.35</strain>
    </source>
</reference>
<dbReference type="PROSITE" id="PS50158">
    <property type="entry name" value="ZF_CCHC"/>
    <property type="match status" value="1"/>
</dbReference>
<dbReference type="Gene3D" id="4.10.60.10">
    <property type="entry name" value="Zinc finger, CCHC-type"/>
    <property type="match status" value="1"/>
</dbReference>
<keyword evidence="4" id="KW-1185">Reference proteome</keyword>
<keyword evidence="1" id="KW-0863">Zinc-finger</keyword>
<name>A0A8H7RKU4_9FUNG</name>
<dbReference type="GO" id="GO:0003676">
    <property type="term" value="F:nucleic acid binding"/>
    <property type="evidence" value="ECO:0007669"/>
    <property type="project" value="InterPro"/>
</dbReference>
<dbReference type="GO" id="GO:0008270">
    <property type="term" value="F:zinc ion binding"/>
    <property type="evidence" value="ECO:0007669"/>
    <property type="project" value="UniProtKB-KW"/>
</dbReference>
<dbReference type="Pfam" id="PF03732">
    <property type="entry name" value="Retrotrans_gag"/>
    <property type="match status" value="1"/>
</dbReference>
<evidence type="ECO:0000313" key="3">
    <source>
        <dbReference type="EMBL" id="KAG2212235.1"/>
    </source>
</evidence>
<sequence>MNPNKNFQQHQAPLIDPLTFDDIEATTKEELTFEQPIRKMAEGSTNENAVIIQALTKLLEKQDSGPTFHARICEPDTYHGDRGLDTATGWIRSVERYLEMANLGSHKWVDYAATLLRNEADIWWQQQERMGDCDEWLVFKRRFLANFSPPNRLQLARDRLASLVQTSSVATFVSQFQAAWSSVPSMMDEEALDRFQRGLAPTIRLQVMTRFPTSTDEAMRLALAVEAAQQHTSPQLVPQYLGTSGVGAMDLDVIRSRGPRQWRSSGRAQYNVQPDNFRGAKGENKECYNCGGIGHISCFCPSPRHRNPSRSFNQGRQSGR</sequence>
<evidence type="ECO:0000259" key="2">
    <source>
        <dbReference type="PROSITE" id="PS50158"/>
    </source>
</evidence>
<dbReference type="PANTHER" id="PTHR33223">
    <property type="entry name" value="CCHC-TYPE DOMAIN-CONTAINING PROTEIN"/>
    <property type="match status" value="1"/>
</dbReference>
<evidence type="ECO:0000256" key="1">
    <source>
        <dbReference type="PROSITE-ProRule" id="PRU00047"/>
    </source>
</evidence>
<dbReference type="InterPro" id="IPR036875">
    <property type="entry name" value="Znf_CCHC_sf"/>
</dbReference>
<dbReference type="OrthoDB" id="2250058at2759"/>
<dbReference type="SUPFAM" id="SSF57756">
    <property type="entry name" value="Retrovirus zinc finger-like domains"/>
    <property type="match status" value="1"/>
</dbReference>
<comment type="caution">
    <text evidence="3">The sequence shown here is derived from an EMBL/GenBank/DDBJ whole genome shotgun (WGS) entry which is preliminary data.</text>
</comment>
<gene>
    <name evidence="3" type="ORF">INT45_009635</name>
</gene>
<keyword evidence="1" id="KW-0862">Zinc</keyword>
<keyword evidence="1" id="KW-0479">Metal-binding</keyword>
<feature type="domain" description="CCHC-type" evidence="2">
    <location>
        <begin position="287"/>
        <end position="302"/>
    </location>
</feature>
<dbReference type="InterPro" id="IPR005162">
    <property type="entry name" value="Retrotrans_gag_dom"/>
</dbReference>
<dbReference type="InterPro" id="IPR001878">
    <property type="entry name" value="Znf_CCHC"/>
</dbReference>
<dbReference type="Proteomes" id="UP000646827">
    <property type="component" value="Unassembled WGS sequence"/>
</dbReference>
<dbReference type="AlphaFoldDB" id="A0A8H7RKU4"/>
<evidence type="ECO:0000313" key="4">
    <source>
        <dbReference type="Proteomes" id="UP000646827"/>
    </source>
</evidence>
<dbReference type="EMBL" id="JAEPRB010000765">
    <property type="protein sequence ID" value="KAG2212235.1"/>
    <property type="molecule type" value="Genomic_DNA"/>
</dbReference>
<protein>
    <recommendedName>
        <fullName evidence="2">CCHC-type domain-containing protein</fullName>
    </recommendedName>
</protein>
<dbReference type="PANTHER" id="PTHR33223:SF6">
    <property type="entry name" value="CCHC-TYPE DOMAIN-CONTAINING PROTEIN"/>
    <property type="match status" value="1"/>
</dbReference>
<accession>A0A8H7RKU4</accession>